<dbReference type="AlphaFoldDB" id="A0A845PSE4"/>
<accession>A0A845PSE4</accession>
<dbReference type="Proteomes" id="UP000553459">
    <property type="component" value="Unassembled WGS sequence"/>
</dbReference>
<reference evidence="1 2" key="1">
    <citation type="submission" date="2019-11" db="EMBL/GenBank/DDBJ databases">
        <title>Characterization of Elizabethkingia argenteiflava sp. nov., isolated from inner surface of Soybean Pods.</title>
        <authorList>
            <person name="Mo S."/>
        </authorList>
    </citation>
    <scope>NUCLEOTIDE SEQUENCE [LARGE SCALE GENOMIC DNA]</scope>
    <source>
        <strain evidence="1 2">YB22</strain>
    </source>
</reference>
<protein>
    <submittedName>
        <fullName evidence="1">Uncharacterized protein</fullName>
    </submittedName>
</protein>
<organism evidence="1 2">
    <name type="scientific">Elizabethkingia argenteiflava</name>
    <dbReference type="NCBI Taxonomy" id="2681556"/>
    <lineage>
        <taxon>Bacteria</taxon>
        <taxon>Pseudomonadati</taxon>
        <taxon>Bacteroidota</taxon>
        <taxon>Flavobacteriia</taxon>
        <taxon>Flavobacteriales</taxon>
        <taxon>Weeksellaceae</taxon>
        <taxon>Elizabethkingia</taxon>
    </lineage>
</organism>
<dbReference type="RefSeq" id="WP_166519067.1">
    <property type="nucleotide sequence ID" value="NZ_JAAABJ010000433.1"/>
</dbReference>
<sequence>MKKAVFLSGIFYPLGLTPIMGVVSPMRVLEVAKLRKIALLYLDKLSVETAKNIIRIITQLKQSFFSANLFTNVDISREATEKIKYFIRYILKEKNGAQNFEYLHRFMIPVTAVIIMHHKSTMIAVFYSGEITLMIESYLFLAKERGTSDTYRKLLKIFDQNSGILKSYTQKLCTWLFTMPVWNLLRFIDCTTYLITTFKVCSQKMYTLTNQYGDTQFINYSTGWNAKDLPKVSTFES</sequence>
<evidence type="ECO:0000313" key="2">
    <source>
        <dbReference type="Proteomes" id="UP000553459"/>
    </source>
</evidence>
<comment type="caution">
    <text evidence="1">The sequence shown here is derived from an EMBL/GenBank/DDBJ whole genome shotgun (WGS) entry which is preliminary data.</text>
</comment>
<keyword evidence="2" id="KW-1185">Reference proteome</keyword>
<dbReference type="EMBL" id="JAAABJ010000433">
    <property type="protein sequence ID" value="NAW50754.1"/>
    <property type="molecule type" value="Genomic_DNA"/>
</dbReference>
<evidence type="ECO:0000313" key="1">
    <source>
        <dbReference type="EMBL" id="NAW50754.1"/>
    </source>
</evidence>
<gene>
    <name evidence="1" type="ORF">GNY06_04945</name>
</gene>
<name>A0A845PSE4_9FLAO</name>
<proteinExistence type="predicted"/>